<dbReference type="EMBL" id="CP031311">
    <property type="protein sequence ID" value="QCC47794.1"/>
    <property type="molecule type" value="Genomic_DNA"/>
</dbReference>
<dbReference type="Proteomes" id="UP000236740">
    <property type="component" value="Unassembled WGS sequence"/>
</dbReference>
<proteinExistence type="inferred from homology"/>
<accession>A0A1H6AVY7</accession>
<feature type="transmembrane region" description="Helical" evidence="6">
    <location>
        <begin position="181"/>
        <end position="204"/>
    </location>
</feature>
<evidence type="ECO:0000256" key="6">
    <source>
        <dbReference type="SAM" id="Phobius"/>
    </source>
</evidence>
<evidence type="ECO:0000259" key="7">
    <source>
        <dbReference type="PROSITE" id="PS50855"/>
    </source>
</evidence>
<feature type="transmembrane region" description="Helical" evidence="6">
    <location>
        <begin position="138"/>
        <end position="160"/>
    </location>
</feature>
<evidence type="ECO:0000256" key="3">
    <source>
        <dbReference type="ARBA" id="ARBA00022989"/>
    </source>
</evidence>
<feature type="transmembrane region" description="Helical" evidence="6">
    <location>
        <begin position="520"/>
        <end position="543"/>
    </location>
</feature>
<feature type="transmembrane region" description="Helical" evidence="6">
    <location>
        <begin position="340"/>
        <end position="360"/>
    </location>
</feature>
<evidence type="ECO:0000256" key="2">
    <source>
        <dbReference type="ARBA" id="ARBA00022692"/>
    </source>
</evidence>
<dbReference type="GO" id="GO:0004129">
    <property type="term" value="F:cytochrome-c oxidase activity"/>
    <property type="evidence" value="ECO:0007669"/>
    <property type="project" value="InterPro"/>
</dbReference>
<evidence type="ECO:0000256" key="4">
    <source>
        <dbReference type="ARBA" id="ARBA00023136"/>
    </source>
</evidence>
<dbReference type="SUPFAM" id="SSF81442">
    <property type="entry name" value="Cytochrome c oxidase subunit I-like"/>
    <property type="match status" value="1"/>
</dbReference>
<dbReference type="PROSITE" id="PS00077">
    <property type="entry name" value="COX1_CUB"/>
    <property type="match status" value="1"/>
</dbReference>
<dbReference type="GO" id="GO:0020037">
    <property type="term" value="F:heme binding"/>
    <property type="evidence" value="ECO:0007669"/>
    <property type="project" value="InterPro"/>
</dbReference>
<evidence type="ECO:0000313" key="11">
    <source>
        <dbReference type="Proteomes" id="UP000296733"/>
    </source>
</evidence>
<dbReference type="InterPro" id="IPR033943">
    <property type="entry name" value="Ba3-like_Oxidase_I"/>
</dbReference>
<dbReference type="PANTHER" id="PTHR10422">
    <property type="entry name" value="CYTOCHROME C OXIDASE SUBUNIT 1"/>
    <property type="match status" value="1"/>
</dbReference>
<dbReference type="OrthoDB" id="28065at2157"/>
<dbReference type="Pfam" id="PF00115">
    <property type="entry name" value="COX1"/>
    <property type="match status" value="1"/>
</dbReference>
<dbReference type="Proteomes" id="UP000296733">
    <property type="component" value="Chromosome"/>
</dbReference>
<comment type="similarity">
    <text evidence="5">Belongs to the heme-copper respiratory oxidase family.</text>
</comment>
<dbReference type="PRINTS" id="PR01165">
    <property type="entry name" value="CYCOXIDASEI"/>
</dbReference>
<feature type="transmembrane region" description="Helical" evidence="6">
    <location>
        <begin position="468"/>
        <end position="488"/>
    </location>
</feature>
<evidence type="ECO:0000256" key="5">
    <source>
        <dbReference type="RuleBase" id="RU000370"/>
    </source>
</evidence>
<keyword evidence="5" id="KW-0408">Iron</keyword>
<feature type="transmembrane region" description="Helical" evidence="6">
    <location>
        <begin position="298"/>
        <end position="319"/>
    </location>
</feature>
<feature type="transmembrane region" description="Helical" evidence="6">
    <location>
        <begin position="412"/>
        <end position="432"/>
    </location>
</feature>
<dbReference type="InterPro" id="IPR023615">
    <property type="entry name" value="Cyt_c_Oxase_su1_BS"/>
</dbReference>
<dbReference type="AlphaFoldDB" id="A0A1H6AVY7"/>
<sequence>MATFVDNYPDEAKVVQASFAVAFVALGIGALFGLIQALHRTNVLRVIDSVDYYTLLTAHGVLLALVFTIFFLVGLFTWAVTRSFDRPLPDIRLTWAWFGLMTTGTVLATVAIVAGLFPEIPMSADVLYTFYAPLQAHPIFYIGLAMFIIGTWMAGADWFLTYRGWRGENPDSRIPLQAFMVLTTMIMWYVSTLGVAVSVVFFLIPWSLGLIETVNPLLTRTLFWYFGHPVVYFWLMPAYLLWYTVLPKLSGGRLFSDPLARVVFVLFVLLSTPVGIHHQYVDPGIAEGFKFIAMTNTMFLLLPSLLTAFTVVASVEHGARQRGGEGYLSWLGALPWRDPAFAGMALAGLMFAAGGFSGMINAGMNINYLVHNTLWVPGHFHMTVGTAVALTMMAGTYWLLPQLTGKAVYSRPIGLLQVILWFIGMVFMSNAMHRAGLFGVPRRTAEPQYQNFDFAAAVGSVGEIRMQIAFGGLLLFLSVVLFLFNVAATWADDRVDTPVDDTIPEPLSPSSGAPLVLDNLALWTGIAVLLVVLAYTLPLASIVNDAGLLGSSPGFPVTISLEWVVDATVGALGNLSLDSLAGVAPADTVADRLAEVRR</sequence>
<feature type="transmembrane region" description="Helical" evidence="6">
    <location>
        <begin position="93"/>
        <end position="118"/>
    </location>
</feature>
<keyword evidence="5" id="KW-0813">Transport</keyword>
<dbReference type="InterPro" id="IPR000883">
    <property type="entry name" value="Cyt_C_Oxase_1"/>
</dbReference>
<feature type="transmembrane region" description="Helical" evidence="6">
    <location>
        <begin position="58"/>
        <end position="81"/>
    </location>
</feature>
<evidence type="ECO:0000313" key="9">
    <source>
        <dbReference type="EMBL" id="SEG52843.1"/>
    </source>
</evidence>
<keyword evidence="2 5" id="KW-0812">Transmembrane</keyword>
<keyword evidence="5" id="KW-0249">Electron transport</keyword>
<dbReference type="GO" id="GO:0016020">
    <property type="term" value="C:membrane"/>
    <property type="evidence" value="ECO:0007669"/>
    <property type="project" value="UniProtKB-SubCell"/>
</dbReference>
<dbReference type="Gene3D" id="1.20.210.10">
    <property type="entry name" value="Cytochrome c oxidase-like, subunit I domain"/>
    <property type="match status" value="1"/>
</dbReference>
<keyword evidence="5" id="KW-0479">Metal-binding</keyword>
<keyword evidence="3 6" id="KW-1133">Transmembrane helix</keyword>
<evidence type="ECO:0000256" key="1">
    <source>
        <dbReference type="ARBA" id="ARBA00004141"/>
    </source>
</evidence>
<keyword evidence="10" id="KW-1185">Reference proteome</keyword>
<feature type="transmembrane region" description="Helical" evidence="6">
    <location>
        <begin position="224"/>
        <end position="246"/>
    </location>
</feature>
<evidence type="ECO:0000313" key="10">
    <source>
        <dbReference type="Proteomes" id="UP000236740"/>
    </source>
</evidence>
<feature type="transmembrane region" description="Helical" evidence="6">
    <location>
        <begin position="380"/>
        <end position="400"/>
    </location>
</feature>
<dbReference type="InterPro" id="IPR023616">
    <property type="entry name" value="Cyt_c_oxase-like_su1_dom"/>
</dbReference>
<organism evidence="9 10">
    <name type="scientific">Halobellus limi</name>
    <dbReference type="NCBI Taxonomy" id="699433"/>
    <lineage>
        <taxon>Archaea</taxon>
        <taxon>Methanobacteriati</taxon>
        <taxon>Methanobacteriota</taxon>
        <taxon>Stenosarchaea group</taxon>
        <taxon>Halobacteria</taxon>
        <taxon>Halobacteriales</taxon>
        <taxon>Haloferacaceae</taxon>
        <taxon>Halobellus</taxon>
    </lineage>
</organism>
<dbReference type="CDD" id="cd01660">
    <property type="entry name" value="ba3-like_Oxidase_I"/>
    <property type="match status" value="1"/>
</dbReference>
<reference evidence="8 11" key="2">
    <citation type="journal article" date="2019" name="Nat. Commun.">
        <title>A new type of DNA phosphorothioation-based antiviral system in archaea.</title>
        <authorList>
            <person name="Xiong L."/>
            <person name="Liu S."/>
            <person name="Chen S."/>
            <person name="Xiao Y."/>
            <person name="Zhu B."/>
            <person name="Gao Y."/>
            <person name="Zhang Y."/>
            <person name="Chen B."/>
            <person name="Luo J."/>
            <person name="Deng Z."/>
            <person name="Chen X."/>
            <person name="Wang L."/>
            <person name="Chen S."/>
        </authorList>
    </citation>
    <scope>NUCLEOTIDE SEQUENCE [LARGE SCALE GENOMIC DNA]</scope>
    <source>
        <strain evidence="8 11">CGMCC 1.10331</strain>
    </source>
</reference>
<name>A0A1H6AVY7_9EURY</name>
<feature type="domain" description="Cytochrome oxidase subunit I profile" evidence="7">
    <location>
        <begin position="19"/>
        <end position="517"/>
    </location>
</feature>
<evidence type="ECO:0000313" key="8">
    <source>
        <dbReference type="EMBL" id="QCC47794.1"/>
    </source>
</evidence>
<keyword evidence="5" id="KW-0679">Respiratory chain</keyword>
<keyword evidence="4 6" id="KW-0472">Membrane</keyword>
<keyword evidence="5" id="KW-0349">Heme</keyword>
<gene>
    <name evidence="8" type="ORF">DV707_09040</name>
    <name evidence="9" type="ORF">SAMN04488133_2556</name>
</gene>
<dbReference type="RefSeq" id="WP_103992237.1">
    <property type="nucleotide sequence ID" value="NZ_CP031311.1"/>
</dbReference>
<dbReference type="EMBL" id="FNVN01000003">
    <property type="protein sequence ID" value="SEG52843.1"/>
    <property type="molecule type" value="Genomic_DNA"/>
</dbReference>
<dbReference type="InterPro" id="IPR036927">
    <property type="entry name" value="Cyt_c_oxase-like_su1_sf"/>
</dbReference>
<reference evidence="9 10" key="1">
    <citation type="submission" date="2016-10" db="EMBL/GenBank/DDBJ databases">
        <authorList>
            <person name="de Groot N.N."/>
        </authorList>
    </citation>
    <scope>NUCLEOTIDE SEQUENCE [LARGE SCALE GENOMIC DNA]</scope>
    <source>
        <strain evidence="9 10">CGMCC 1.10331</strain>
    </source>
</reference>
<dbReference type="GO" id="GO:0009060">
    <property type="term" value="P:aerobic respiration"/>
    <property type="evidence" value="ECO:0007669"/>
    <property type="project" value="InterPro"/>
</dbReference>
<dbReference type="KEGG" id="hlm:DV707_09040"/>
<comment type="subcellular location">
    <subcellularLocation>
        <location evidence="1">Membrane</location>
        <topology evidence="1">Multi-pass membrane protein</topology>
    </subcellularLocation>
</comment>
<dbReference type="GeneID" id="39858232"/>
<dbReference type="PANTHER" id="PTHR10422:SF40">
    <property type="entry name" value="CYTOCHROME C OXIDASE SUBUNIT I"/>
    <property type="match status" value="1"/>
</dbReference>
<dbReference type="PROSITE" id="PS50855">
    <property type="entry name" value="COX1"/>
    <property type="match status" value="1"/>
</dbReference>
<feature type="transmembrane region" description="Helical" evidence="6">
    <location>
        <begin position="17"/>
        <end position="38"/>
    </location>
</feature>
<feature type="transmembrane region" description="Helical" evidence="6">
    <location>
        <begin position="258"/>
        <end position="278"/>
    </location>
</feature>
<protein>
    <submittedName>
        <fullName evidence="8">Cytochrome C oxidase subunit I</fullName>
    </submittedName>
    <submittedName>
        <fullName evidence="9">Cytochrome c oxidase subunit 1</fullName>
    </submittedName>
</protein>